<dbReference type="PANTHER" id="PTHR47659:SF7">
    <property type="entry name" value="FUNGAL TRANSCRIPTIONAL REGULATORY PROTEIN, N-TERMINAL DOMAIN-CONTAINING PROTEIN"/>
    <property type="match status" value="1"/>
</dbReference>
<dbReference type="PANTHER" id="PTHR47659">
    <property type="entry name" value="ZN(II)2CYS6 TRANSCRIPTION FACTOR (EUROFUNG)-RELATED"/>
    <property type="match status" value="1"/>
</dbReference>
<organism evidence="5 6">
    <name type="scientific">Syncephalastrum racemosum</name>
    <name type="common">Filamentous fungus</name>
    <dbReference type="NCBI Taxonomy" id="13706"/>
    <lineage>
        <taxon>Eukaryota</taxon>
        <taxon>Fungi</taxon>
        <taxon>Fungi incertae sedis</taxon>
        <taxon>Mucoromycota</taxon>
        <taxon>Mucoromycotina</taxon>
        <taxon>Mucoromycetes</taxon>
        <taxon>Mucorales</taxon>
        <taxon>Syncephalastraceae</taxon>
        <taxon>Syncephalastrum</taxon>
    </lineage>
</organism>
<feature type="region of interest" description="Disordered" evidence="3">
    <location>
        <begin position="1"/>
        <end position="20"/>
    </location>
</feature>
<feature type="compositionally biased region" description="Low complexity" evidence="3">
    <location>
        <begin position="228"/>
        <end position="242"/>
    </location>
</feature>
<dbReference type="STRING" id="13706.A0A1X2HUI8"/>
<dbReference type="OrthoDB" id="5575144at2759"/>
<dbReference type="InterPro" id="IPR050335">
    <property type="entry name" value="ERT1_acuK_gluconeogen_tf"/>
</dbReference>
<evidence type="ECO:0000259" key="4">
    <source>
        <dbReference type="PROSITE" id="PS50048"/>
    </source>
</evidence>
<dbReference type="InParanoid" id="A0A1X2HUI8"/>
<dbReference type="Proteomes" id="UP000242180">
    <property type="component" value="Unassembled WGS sequence"/>
</dbReference>
<feature type="compositionally biased region" description="Low complexity" evidence="3">
    <location>
        <begin position="145"/>
        <end position="158"/>
    </location>
</feature>
<evidence type="ECO:0000256" key="1">
    <source>
        <dbReference type="ARBA" id="ARBA00022723"/>
    </source>
</evidence>
<keyword evidence="1" id="KW-0479">Metal-binding</keyword>
<feature type="domain" description="Zn(2)-C6 fungal-type" evidence="4">
    <location>
        <begin position="70"/>
        <end position="101"/>
    </location>
</feature>
<evidence type="ECO:0000256" key="3">
    <source>
        <dbReference type="SAM" id="MobiDB-lite"/>
    </source>
</evidence>
<gene>
    <name evidence="5" type="ORF">BCR43DRAFT_520016</name>
</gene>
<dbReference type="EMBL" id="MCGN01000001">
    <property type="protein sequence ID" value="ORZ02758.1"/>
    <property type="molecule type" value="Genomic_DNA"/>
</dbReference>
<feature type="compositionally biased region" description="Basic and acidic residues" evidence="3">
    <location>
        <begin position="267"/>
        <end position="280"/>
    </location>
</feature>
<sequence>MQQYYQYPATTEPSVSASGQAYTSLTPSEVDAVTQALASAAANANTATKNNNAAPKINTTIGKRKQVKNACTNCQKACKKCDDARPCPRCVKYQLEDSCVNSVRKERKKGIKRGPYKRRQKNGGDSGSDRNDSDRKDDEQETNRQQQQHQQHQQQQPQNAASVPPFGYPSNLDQYGQPPYNTYFTYSKDQMMQHPFVVNYQLGSYPVMIGQNQQNGKEEKDNKKDTPAESSPASTPGTTSPETNEDDETTKFERLTQLCAAALNQNKSKEDQQQQSSRDD</sequence>
<evidence type="ECO:0000313" key="6">
    <source>
        <dbReference type="Proteomes" id="UP000242180"/>
    </source>
</evidence>
<keyword evidence="2" id="KW-0539">Nucleus</keyword>
<reference evidence="5 6" key="1">
    <citation type="submission" date="2016-07" db="EMBL/GenBank/DDBJ databases">
        <title>Pervasive Adenine N6-methylation of Active Genes in Fungi.</title>
        <authorList>
            <consortium name="DOE Joint Genome Institute"/>
            <person name="Mondo S.J."/>
            <person name="Dannebaum R.O."/>
            <person name="Kuo R.C."/>
            <person name="Labutti K."/>
            <person name="Haridas S."/>
            <person name="Kuo A."/>
            <person name="Salamov A."/>
            <person name="Ahrendt S.R."/>
            <person name="Lipzen A."/>
            <person name="Sullivan W."/>
            <person name="Andreopoulos W.B."/>
            <person name="Clum A."/>
            <person name="Lindquist E."/>
            <person name="Daum C."/>
            <person name="Ramamoorthy G.K."/>
            <person name="Gryganskyi A."/>
            <person name="Culley D."/>
            <person name="Magnuson J.K."/>
            <person name="James T.Y."/>
            <person name="O'Malley M.A."/>
            <person name="Stajich J.E."/>
            <person name="Spatafora J.W."/>
            <person name="Visel A."/>
            <person name="Grigoriev I.V."/>
        </authorList>
    </citation>
    <scope>NUCLEOTIDE SEQUENCE [LARGE SCALE GENOMIC DNA]</scope>
    <source>
        <strain evidence="5 6">NRRL 2496</strain>
    </source>
</reference>
<keyword evidence="6" id="KW-1185">Reference proteome</keyword>
<dbReference type="AlphaFoldDB" id="A0A1X2HUI8"/>
<protein>
    <recommendedName>
        <fullName evidence="4">Zn(2)-C6 fungal-type domain-containing protein</fullName>
    </recommendedName>
</protein>
<evidence type="ECO:0000256" key="2">
    <source>
        <dbReference type="ARBA" id="ARBA00023242"/>
    </source>
</evidence>
<feature type="compositionally biased region" description="Basic and acidic residues" evidence="3">
    <location>
        <begin position="216"/>
        <end position="227"/>
    </location>
</feature>
<comment type="caution">
    <text evidence="5">The sequence shown here is derived from an EMBL/GenBank/DDBJ whole genome shotgun (WGS) entry which is preliminary data.</text>
</comment>
<dbReference type="InterPro" id="IPR001138">
    <property type="entry name" value="Zn2Cys6_DnaBD"/>
</dbReference>
<accession>A0A1X2HUI8</accession>
<feature type="region of interest" description="Disordered" evidence="3">
    <location>
        <begin position="104"/>
        <end position="175"/>
    </location>
</feature>
<feature type="compositionally biased region" description="Basic residues" evidence="3">
    <location>
        <begin position="105"/>
        <end position="121"/>
    </location>
</feature>
<dbReference type="GO" id="GO:0008270">
    <property type="term" value="F:zinc ion binding"/>
    <property type="evidence" value="ECO:0007669"/>
    <property type="project" value="InterPro"/>
</dbReference>
<dbReference type="CDD" id="cd00067">
    <property type="entry name" value="GAL4"/>
    <property type="match status" value="1"/>
</dbReference>
<name>A0A1X2HUI8_SYNRA</name>
<dbReference type="OMA" id="CEDIRPC"/>
<dbReference type="PROSITE" id="PS50048">
    <property type="entry name" value="ZN2_CY6_FUNGAL_2"/>
    <property type="match status" value="1"/>
</dbReference>
<feature type="compositionally biased region" description="Basic and acidic residues" evidence="3">
    <location>
        <begin position="127"/>
        <end position="142"/>
    </location>
</feature>
<dbReference type="SMART" id="SM00066">
    <property type="entry name" value="GAL4"/>
    <property type="match status" value="1"/>
</dbReference>
<dbReference type="GO" id="GO:0000981">
    <property type="term" value="F:DNA-binding transcription factor activity, RNA polymerase II-specific"/>
    <property type="evidence" value="ECO:0007669"/>
    <property type="project" value="InterPro"/>
</dbReference>
<proteinExistence type="predicted"/>
<feature type="region of interest" description="Disordered" evidence="3">
    <location>
        <begin position="213"/>
        <end position="280"/>
    </location>
</feature>
<evidence type="ECO:0000313" key="5">
    <source>
        <dbReference type="EMBL" id="ORZ02758.1"/>
    </source>
</evidence>